<protein>
    <submittedName>
        <fullName evidence="1">Uncharacterized protein</fullName>
    </submittedName>
</protein>
<organism evidence="1">
    <name type="scientific">viral metagenome</name>
    <dbReference type="NCBI Taxonomy" id="1070528"/>
    <lineage>
        <taxon>unclassified sequences</taxon>
        <taxon>metagenomes</taxon>
        <taxon>organismal metagenomes</taxon>
    </lineage>
</organism>
<dbReference type="EMBL" id="MN740631">
    <property type="protein sequence ID" value="QHU36635.1"/>
    <property type="molecule type" value="Genomic_DNA"/>
</dbReference>
<evidence type="ECO:0000313" key="1">
    <source>
        <dbReference type="EMBL" id="QHU36635.1"/>
    </source>
</evidence>
<name>A0A6C0M2Z5_9ZZZZ</name>
<sequence length="81" mass="9190">MRPSKLAVLFDKNYLKGEFSRKMIYGKTRCARQTTKKYKSRSSPPYPANDCCGLKKVGNDGATYVSVPNAKGVCRWTKKHK</sequence>
<accession>A0A6C0M2Z5</accession>
<proteinExistence type="predicted"/>
<reference evidence="1" key="1">
    <citation type="journal article" date="2020" name="Nature">
        <title>Giant virus diversity and host interactions through global metagenomics.</title>
        <authorList>
            <person name="Schulz F."/>
            <person name="Roux S."/>
            <person name="Paez-Espino D."/>
            <person name="Jungbluth S."/>
            <person name="Walsh D.A."/>
            <person name="Denef V.J."/>
            <person name="McMahon K.D."/>
            <person name="Konstantinidis K.T."/>
            <person name="Eloe-Fadrosh E.A."/>
            <person name="Kyrpides N.C."/>
            <person name="Woyke T."/>
        </authorList>
    </citation>
    <scope>NUCLEOTIDE SEQUENCE</scope>
    <source>
        <strain evidence="1">GVMAG-S-1035124-57</strain>
    </source>
</reference>
<dbReference type="AlphaFoldDB" id="A0A6C0M2Z5"/>